<evidence type="ECO:0000313" key="4">
    <source>
        <dbReference type="Proteomes" id="UP001501508"/>
    </source>
</evidence>
<dbReference type="Proteomes" id="UP001501508">
    <property type="component" value="Unassembled WGS sequence"/>
</dbReference>
<dbReference type="SUPFAM" id="SSF49344">
    <property type="entry name" value="CBD9-like"/>
    <property type="match status" value="1"/>
</dbReference>
<dbReference type="EMBL" id="BAABEY010000005">
    <property type="protein sequence ID" value="GAA4433342.1"/>
    <property type="molecule type" value="Genomic_DNA"/>
</dbReference>
<protein>
    <recommendedName>
        <fullName evidence="5">Carbohydrate binding protein with CBM9 domain</fullName>
    </recommendedName>
</protein>
<evidence type="ECO:0000259" key="2">
    <source>
        <dbReference type="Pfam" id="PF19313"/>
    </source>
</evidence>
<dbReference type="Pfam" id="PF06452">
    <property type="entry name" value="CBM9_1"/>
    <property type="match status" value="1"/>
</dbReference>
<sequence>MVGKRSLSIGAKRLVAAFVLAGVFSTLALAQKPNAKYRYHIFKATSPIQIDGVGNDPAWSTTEIASDFFMMQPMDTSFANAKTDVRLAYDEHNLYILVENHKPVKGSLVVESLKRDFSFNKNDNFLLFMDPYDDRTNGFSFGSNAAGAPWDGQQVDGGTVDLNWENRWYSAVKNDDEKWVWEAAIPFKSIRYKDGLMEWGINFSRLDLTISEKSSWAPVPRQFASANLAYTGVLVWDRPPPKQGLNISVIPYAAGRIQKNYQKETPWKRTGDIGGDVKIGITPSLNLDLTVNPDFSQVDVDVQQTNLDRFELFFPERRQFFLENADIFANFGYANLRPFFSRRIGLGMPIQFGARLSGKIDKNWRIGVLDTQTSAQDSTPVTNYGVVAVQRRVFARSNVRLMMVNKQAINYQDTLHRYTGRYNRNFGAEFNLASANNLWTGKLMAFKSVSANTPEVPGQSGGKLPKGWVHAADLSYNKANFFWQWQHELMGEGYNAEVGYTPNALRGQYAKINPSIGYLFFVKSRLLISHGPKLIQQAYWDKDFKNSDNDLTLQYHFNLRNRATAMFWGGSTFIRLLSPFDPSNSGRTPLPAGSRHSWKAAGFEYVSEPQRPLTYSLLGRFGGYYENGNYTRLKADLGGRVQPYLATLLSATYTQIRLPHIGEEVKYWLVGPRIDVTFTNTLFLTTFLQYNSQMDNVNLNTRFQWRFKPASDFFLVYTDNYLPENFRVKNRALVLKCTYWLNM</sequence>
<evidence type="ECO:0008006" key="5">
    <source>
        <dbReference type="Google" id="ProtNLM"/>
    </source>
</evidence>
<organism evidence="3 4">
    <name type="scientific">Ravibacter arvi</name>
    <dbReference type="NCBI Taxonomy" id="2051041"/>
    <lineage>
        <taxon>Bacteria</taxon>
        <taxon>Pseudomonadati</taxon>
        <taxon>Bacteroidota</taxon>
        <taxon>Cytophagia</taxon>
        <taxon>Cytophagales</taxon>
        <taxon>Spirosomataceae</taxon>
        <taxon>Ravibacter</taxon>
    </lineage>
</organism>
<dbReference type="RefSeq" id="WP_345026636.1">
    <property type="nucleotide sequence ID" value="NZ_BAABEY010000005.1"/>
</dbReference>
<dbReference type="Gene3D" id="2.60.40.1190">
    <property type="match status" value="1"/>
</dbReference>
<gene>
    <name evidence="3" type="ORF">GCM10023091_06750</name>
</gene>
<dbReference type="Pfam" id="PF19313">
    <property type="entry name" value="DUF5916"/>
    <property type="match status" value="1"/>
</dbReference>
<dbReference type="InterPro" id="IPR010502">
    <property type="entry name" value="Carb-bd_dom_fam9"/>
</dbReference>
<dbReference type="CDD" id="cd09618">
    <property type="entry name" value="CBM9_like_2"/>
    <property type="match status" value="1"/>
</dbReference>
<feature type="domain" description="Carbohydrate-binding" evidence="1">
    <location>
        <begin position="50"/>
        <end position="207"/>
    </location>
</feature>
<evidence type="ECO:0000313" key="3">
    <source>
        <dbReference type="EMBL" id="GAA4433342.1"/>
    </source>
</evidence>
<feature type="domain" description="DUF5916" evidence="2">
    <location>
        <begin position="247"/>
        <end position="351"/>
    </location>
</feature>
<proteinExistence type="predicted"/>
<comment type="caution">
    <text evidence="3">The sequence shown here is derived from an EMBL/GenBank/DDBJ whole genome shotgun (WGS) entry which is preliminary data.</text>
</comment>
<dbReference type="InterPro" id="IPR045670">
    <property type="entry name" value="DUF5916"/>
</dbReference>
<accession>A0ABP8LS12</accession>
<keyword evidence="4" id="KW-1185">Reference proteome</keyword>
<reference evidence="4" key="1">
    <citation type="journal article" date="2019" name="Int. J. Syst. Evol. Microbiol.">
        <title>The Global Catalogue of Microorganisms (GCM) 10K type strain sequencing project: providing services to taxonomists for standard genome sequencing and annotation.</title>
        <authorList>
            <consortium name="The Broad Institute Genomics Platform"/>
            <consortium name="The Broad Institute Genome Sequencing Center for Infectious Disease"/>
            <person name="Wu L."/>
            <person name="Ma J."/>
        </authorList>
    </citation>
    <scope>NUCLEOTIDE SEQUENCE [LARGE SCALE GENOMIC DNA]</scope>
    <source>
        <strain evidence="4">JCM 31920</strain>
    </source>
</reference>
<evidence type="ECO:0000259" key="1">
    <source>
        <dbReference type="Pfam" id="PF06452"/>
    </source>
</evidence>
<name>A0ABP8LS12_9BACT</name>